<feature type="compositionally biased region" description="Basic and acidic residues" evidence="1">
    <location>
        <begin position="11"/>
        <end position="22"/>
    </location>
</feature>
<dbReference type="PANTHER" id="PTHR40763:SF4">
    <property type="entry name" value="DUF1707 DOMAIN-CONTAINING PROTEIN"/>
    <property type="match status" value="1"/>
</dbReference>
<dbReference type="PANTHER" id="PTHR40763">
    <property type="entry name" value="MEMBRANE PROTEIN-RELATED"/>
    <property type="match status" value="1"/>
</dbReference>
<proteinExistence type="predicted"/>
<evidence type="ECO:0000313" key="4">
    <source>
        <dbReference type="Proteomes" id="UP000466307"/>
    </source>
</evidence>
<feature type="domain" description="DUF1707" evidence="2">
    <location>
        <begin position="17"/>
        <end position="69"/>
    </location>
</feature>
<comment type="caution">
    <text evidence="3">The sequence shown here is derived from an EMBL/GenBank/DDBJ whole genome shotgun (WGS) entry which is preliminary data.</text>
</comment>
<evidence type="ECO:0000313" key="3">
    <source>
        <dbReference type="EMBL" id="NDK88693.1"/>
    </source>
</evidence>
<accession>A0A7K3LKL0</accession>
<gene>
    <name evidence="3" type="ORF">GYA93_03705</name>
</gene>
<dbReference type="Proteomes" id="UP000466307">
    <property type="component" value="Unassembled WGS sequence"/>
</dbReference>
<protein>
    <submittedName>
        <fullName evidence="3">DUF1707 domain-containing protein</fullName>
    </submittedName>
</protein>
<dbReference type="Pfam" id="PF08044">
    <property type="entry name" value="DUF1707"/>
    <property type="match status" value="1"/>
</dbReference>
<organism evidence="3 4">
    <name type="scientific">Gordonia desulfuricans</name>
    <dbReference type="NCBI Taxonomy" id="89051"/>
    <lineage>
        <taxon>Bacteria</taxon>
        <taxon>Bacillati</taxon>
        <taxon>Actinomycetota</taxon>
        <taxon>Actinomycetes</taxon>
        <taxon>Mycobacteriales</taxon>
        <taxon>Gordoniaceae</taxon>
        <taxon>Gordonia</taxon>
    </lineage>
</organism>
<evidence type="ECO:0000259" key="2">
    <source>
        <dbReference type="Pfam" id="PF08044"/>
    </source>
</evidence>
<dbReference type="AlphaFoldDB" id="A0A7K3LKL0"/>
<feature type="region of interest" description="Disordered" evidence="1">
    <location>
        <begin position="1"/>
        <end position="22"/>
    </location>
</feature>
<evidence type="ECO:0000256" key="1">
    <source>
        <dbReference type="SAM" id="MobiDB-lite"/>
    </source>
</evidence>
<sequence>MTSAPEPPASDDGHSRMRAADADRELVQQILAAALTGGHLTAAEYEQRSGRAVLAKTFGDLDTLTDDLPVTQLGVALPQPGDPYPSRVSSGSGREPIRSRLAILSGSELTGAVPVAEHLSATAILGGVEIDLREVEFTAPHLTIQCLAIMGGIDIVVPPDVAVEIGGGAIMGGFGGGKAAGPGTPGAPTVHITGFAVMGGVEVKRKERGVGGWAQRWGWS</sequence>
<reference evidence="3 4" key="1">
    <citation type="submission" date="2020-01" db="EMBL/GenBank/DDBJ databases">
        <title>Investigation of new actinobacteria for the biodesulphurisation of diesel fuel.</title>
        <authorList>
            <person name="Athi Narayanan S.M."/>
        </authorList>
    </citation>
    <scope>NUCLEOTIDE SEQUENCE [LARGE SCALE GENOMIC DNA]</scope>
    <source>
        <strain evidence="3 4">213E</strain>
    </source>
</reference>
<dbReference type="EMBL" id="JAADZU010000007">
    <property type="protein sequence ID" value="NDK88693.1"/>
    <property type="molecule type" value="Genomic_DNA"/>
</dbReference>
<name>A0A7K3LKL0_9ACTN</name>
<dbReference type="RefSeq" id="WP_053776875.1">
    <property type="nucleotide sequence ID" value="NZ_JAADZU010000007.1"/>
</dbReference>
<keyword evidence="4" id="KW-1185">Reference proteome</keyword>
<dbReference type="InterPro" id="IPR012551">
    <property type="entry name" value="DUF1707_SHOCT-like"/>
</dbReference>